<evidence type="ECO:0000313" key="3">
    <source>
        <dbReference type="Proteomes" id="UP001152888"/>
    </source>
</evidence>
<dbReference type="EMBL" id="CAKOFQ010007872">
    <property type="protein sequence ID" value="CAH2009347.1"/>
    <property type="molecule type" value="Genomic_DNA"/>
</dbReference>
<name>A0A9P0M546_ACAOB</name>
<comment type="caution">
    <text evidence="2">The sequence shown here is derived from an EMBL/GenBank/DDBJ whole genome shotgun (WGS) entry which is preliminary data.</text>
</comment>
<accession>A0A9P0M546</accession>
<evidence type="ECO:0000256" key="1">
    <source>
        <dbReference type="SAM" id="MobiDB-lite"/>
    </source>
</evidence>
<dbReference type="Proteomes" id="UP001152888">
    <property type="component" value="Unassembled WGS sequence"/>
</dbReference>
<proteinExistence type="predicted"/>
<keyword evidence="3" id="KW-1185">Reference proteome</keyword>
<feature type="region of interest" description="Disordered" evidence="1">
    <location>
        <begin position="42"/>
        <end position="71"/>
    </location>
</feature>
<protein>
    <submittedName>
        <fullName evidence="2">Uncharacterized protein</fullName>
    </submittedName>
</protein>
<dbReference type="OrthoDB" id="6740508at2759"/>
<organism evidence="2 3">
    <name type="scientific">Acanthoscelides obtectus</name>
    <name type="common">Bean weevil</name>
    <name type="synonym">Bruchus obtectus</name>
    <dbReference type="NCBI Taxonomy" id="200917"/>
    <lineage>
        <taxon>Eukaryota</taxon>
        <taxon>Metazoa</taxon>
        <taxon>Ecdysozoa</taxon>
        <taxon>Arthropoda</taxon>
        <taxon>Hexapoda</taxon>
        <taxon>Insecta</taxon>
        <taxon>Pterygota</taxon>
        <taxon>Neoptera</taxon>
        <taxon>Endopterygota</taxon>
        <taxon>Coleoptera</taxon>
        <taxon>Polyphaga</taxon>
        <taxon>Cucujiformia</taxon>
        <taxon>Chrysomeloidea</taxon>
        <taxon>Chrysomelidae</taxon>
        <taxon>Bruchinae</taxon>
        <taxon>Bruchini</taxon>
        <taxon>Acanthoscelides</taxon>
    </lineage>
</organism>
<sequence>MDSDSPSKPKRSKLRVRNEKKFTENELLMLAYLSSDEELGVQEFEDSGSEWEGTDYSDGDSAFSSVGDDDDEHMDTYHFDIKELQEMIMVLI</sequence>
<evidence type="ECO:0000313" key="2">
    <source>
        <dbReference type="EMBL" id="CAH2009347.1"/>
    </source>
</evidence>
<feature type="compositionally biased region" description="Acidic residues" evidence="1">
    <location>
        <begin position="42"/>
        <end position="58"/>
    </location>
</feature>
<reference evidence="2" key="1">
    <citation type="submission" date="2022-03" db="EMBL/GenBank/DDBJ databases">
        <authorList>
            <person name="Sayadi A."/>
        </authorList>
    </citation>
    <scope>NUCLEOTIDE SEQUENCE</scope>
</reference>
<dbReference type="AlphaFoldDB" id="A0A9P0M546"/>
<gene>
    <name evidence="2" type="ORF">ACAOBT_LOCUS30794</name>
</gene>